<evidence type="ECO:0000313" key="1">
    <source>
        <dbReference type="EMBL" id="QDA36679.1"/>
    </source>
</evidence>
<evidence type="ECO:0000313" key="2">
    <source>
        <dbReference type="Proteomes" id="UP000296374"/>
    </source>
</evidence>
<dbReference type="RefSeq" id="WP_139616386.1">
    <property type="nucleotide sequence ID" value="NZ_CP040764.1"/>
</dbReference>
<gene>
    <name evidence="1" type="ORF">E4191_21565</name>
</gene>
<geneLocation type="plasmid" evidence="1 2">
    <name>unnamed3</name>
</geneLocation>
<protein>
    <submittedName>
        <fullName evidence="1">Uncharacterized protein</fullName>
    </submittedName>
</protein>
<sequence length="110" mass="12509">MQRYKSRLGWYDGLTALIFHGQRAEAASLYNLTSIFQVAALYDDTPFAQQKLILGYALGVFSRHLAGYSEGHYLLTDRGAKRQALELDRRELTQAEVWVLDPSDPRRTGC</sequence>
<dbReference type="Proteomes" id="UP000296374">
    <property type="component" value="Plasmid unnamed3"/>
</dbReference>
<organism evidence="1 2">
    <name type="scientific">Paracoccus liaowanqingii</name>
    <dbReference type="NCBI Taxonomy" id="2560053"/>
    <lineage>
        <taxon>Bacteria</taxon>
        <taxon>Pseudomonadati</taxon>
        <taxon>Pseudomonadota</taxon>
        <taxon>Alphaproteobacteria</taxon>
        <taxon>Rhodobacterales</taxon>
        <taxon>Paracoccaceae</taxon>
        <taxon>Paracoccus</taxon>
    </lineage>
</organism>
<name>A0A4Y5STJ3_9RHOB</name>
<reference evidence="2" key="1">
    <citation type="submission" date="2019-05" db="EMBL/GenBank/DDBJ databases">
        <title>Tamlana fucoidanivorans sp. nov., isolated from the surface of algae collected from Fujian province in China.</title>
        <authorList>
            <person name="Li J."/>
        </authorList>
    </citation>
    <scope>NUCLEOTIDE SEQUENCE [LARGE SCALE GENOMIC DNA]</scope>
    <source>
        <strain evidence="2">2251</strain>
        <plasmid evidence="2">unnamed3</plasmid>
    </source>
</reference>
<dbReference type="KEGG" id="plia:E4191_21565"/>
<dbReference type="AlphaFoldDB" id="A0A4Y5STJ3"/>
<proteinExistence type="predicted"/>
<accession>A0A4Y5STJ3</accession>
<keyword evidence="1" id="KW-0614">Plasmid</keyword>
<dbReference type="EMBL" id="CP040764">
    <property type="protein sequence ID" value="QDA36679.1"/>
    <property type="molecule type" value="Genomic_DNA"/>
</dbReference>